<keyword evidence="5 8" id="KW-0408">Iron</keyword>
<feature type="binding site" evidence="8">
    <location>
        <position position="187"/>
    </location>
    <ligand>
        <name>substrate</name>
    </ligand>
</feature>
<feature type="binding site" evidence="8">
    <location>
        <begin position="154"/>
        <end position="158"/>
    </location>
    <ligand>
        <name>substrate</name>
    </ligand>
</feature>
<evidence type="ECO:0000313" key="10">
    <source>
        <dbReference type="EMBL" id="PJJ48015.1"/>
    </source>
</evidence>
<feature type="binding site" evidence="8">
    <location>
        <position position="200"/>
    </location>
    <ligand>
        <name>substrate</name>
    </ligand>
</feature>
<dbReference type="EMBL" id="PGFA01000005">
    <property type="protein sequence ID" value="PJJ48015.1"/>
    <property type="molecule type" value="Genomic_DNA"/>
</dbReference>
<dbReference type="GO" id="GO:0005737">
    <property type="term" value="C:cytoplasm"/>
    <property type="evidence" value="ECO:0007669"/>
    <property type="project" value="UniProtKB-SubCell"/>
</dbReference>
<comment type="catalytic activity">
    <reaction evidence="7 8">
        <text>L-threonylcarbamoyladenylate + adenosine(37) in tRNA = N(6)-L-threonylcarbamoyladenosine(37) in tRNA + AMP + H(+)</text>
        <dbReference type="Rhea" id="RHEA:37059"/>
        <dbReference type="Rhea" id="RHEA-COMP:10162"/>
        <dbReference type="Rhea" id="RHEA-COMP:10163"/>
        <dbReference type="ChEBI" id="CHEBI:15378"/>
        <dbReference type="ChEBI" id="CHEBI:73682"/>
        <dbReference type="ChEBI" id="CHEBI:74411"/>
        <dbReference type="ChEBI" id="CHEBI:74418"/>
        <dbReference type="ChEBI" id="CHEBI:456215"/>
        <dbReference type="EC" id="2.3.1.234"/>
    </reaction>
</comment>
<feature type="binding site" evidence="8">
    <location>
        <position position="204"/>
    </location>
    <ligand>
        <name>substrate</name>
    </ligand>
</feature>
<dbReference type="PROSITE" id="PS01016">
    <property type="entry name" value="GLYCOPROTEASE"/>
    <property type="match status" value="1"/>
</dbReference>
<keyword evidence="6 8" id="KW-0012">Acyltransferase</keyword>
<keyword evidence="3 8" id="KW-0819">tRNA processing</keyword>
<feature type="binding site" evidence="8">
    <location>
        <position position="131"/>
    </location>
    <ligand>
        <name>Fe cation</name>
        <dbReference type="ChEBI" id="CHEBI:24875"/>
    </ligand>
</feature>
<feature type="binding site" evidence="8">
    <location>
        <position position="295"/>
    </location>
    <ligand>
        <name>substrate</name>
    </ligand>
</feature>
<comment type="caution">
    <text evidence="10">The sequence shown here is derived from an EMBL/GenBank/DDBJ whole genome shotgun (WGS) entry which is preliminary data.</text>
</comment>
<comment type="cofactor">
    <cofactor evidence="8">
        <name>Fe(2+)</name>
        <dbReference type="ChEBI" id="CHEBI:29033"/>
    </cofactor>
    <text evidence="8">Binds 1 Fe(2+) ion per subunit.</text>
</comment>
<evidence type="ECO:0000313" key="11">
    <source>
        <dbReference type="Proteomes" id="UP000228535"/>
    </source>
</evidence>
<dbReference type="GO" id="GO:0061711">
    <property type="term" value="F:tRNA N(6)-L-threonylcarbamoyladenine synthase activity"/>
    <property type="evidence" value="ECO:0007669"/>
    <property type="project" value="UniProtKB-EC"/>
</dbReference>
<protein>
    <recommendedName>
        <fullName evidence="8">tRNA N6-adenosine threonylcarbamoyltransferase</fullName>
        <ecNumber evidence="8">2.3.1.234</ecNumber>
    </recommendedName>
    <alternativeName>
        <fullName evidence="8">N6-L-threonylcarbamoyladenine synthase</fullName>
        <shortName evidence="8">t(6)A synthase</shortName>
    </alternativeName>
    <alternativeName>
        <fullName evidence="8">t(6)A37 threonylcarbamoyladenosine biosynthesis protein TsaD</fullName>
    </alternativeName>
    <alternativeName>
        <fullName evidence="8">tRNA threonylcarbamoyladenosine biosynthesis protein TsaD</fullName>
    </alternativeName>
</protein>
<dbReference type="PANTHER" id="PTHR11735:SF6">
    <property type="entry name" value="TRNA N6-ADENOSINE THREONYLCARBAMOYLTRANSFERASE, MITOCHONDRIAL"/>
    <property type="match status" value="1"/>
</dbReference>
<dbReference type="NCBIfam" id="TIGR00329">
    <property type="entry name" value="gcp_kae1"/>
    <property type="match status" value="1"/>
</dbReference>
<evidence type="ECO:0000256" key="8">
    <source>
        <dbReference type="HAMAP-Rule" id="MF_01445"/>
    </source>
</evidence>
<dbReference type="InterPro" id="IPR022450">
    <property type="entry name" value="TsaD"/>
</dbReference>
<dbReference type="PRINTS" id="PR00789">
    <property type="entry name" value="OSIALOPTASE"/>
</dbReference>
<keyword evidence="11" id="KW-1185">Reference proteome</keyword>
<dbReference type="AlphaFoldDB" id="A0A2M9AQN5"/>
<feature type="binding site" evidence="8">
    <location>
        <position position="323"/>
    </location>
    <ligand>
        <name>Fe cation</name>
        <dbReference type="ChEBI" id="CHEBI:24875"/>
    </ligand>
</feature>
<dbReference type="Pfam" id="PF00814">
    <property type="entry name" value="TsaD"/>
    <property type="match status" value="1"/>
</dbReference>
<evidence type="ECO:0000256" key="4">
    <source>
        <dbReference type="ARBA" id="ARBA00022723"/>
    </source>
</evidence>
<comment type="function">
    <text evidence="8">Required for the formation of a threonylcarbamoyl group on adenosine at position 37 (t(6)A37) in tRNAs that read codons beginning with adenine. Is involved in the transfer of the threonylcarbamoyl moiety of threonylcarbamoyl-AMP (TC-AMP) to the N6 group of A37, together with TsaE and TsaB. TsaD likely plays a direct catalytic role in this reaction.</text>
</comment>
<evidence type="ECO:0000256" key="6">
    <source>
        <dbReference type="ARBA" id="ARBA00023315"/>
    </source>
</evidence>
<dbReference type="Gene3D" id="3.30.420.40">
    <property type="match status" value="2"/>
</dbReference>
<evidence type="ECO:0000256" key="1">
    <source>
        <dbReference type="ARBA" id="ARBA00022490"/>
    </source>
</evidence>
<reference evidence="10 11" key="1">
    <citation type="submission" date="2017-11" db="EMBL/GenBank/DDBJ databases">
        <title>Genomic Encyclopedia of Archaeal and Bacterial Type Strains, Phase II (KMG-II): From Individual Species to Whole Genera.</title>
        <authorList>
            <person name="Goeker M."/>
        </authorList>
    </citation>
    <scope>NUCLEOTIDE SEQUENCE [LARGE SCALE GENOMIC DNA]</scope>
    <source>
        <strain evidence="10 11">DSM 11115</strain>
    </source>
</reference>
<dbReference type="InterPro" id="IPR017861">
    <property type="entry name" value="KAE1/TsaD"/>
</dbReference>
<dbReference type="FunFam" id="3.30.420.40:FF:000040">
    <property type="entry name" value="tRNA N6-adenosine threonylcarbamoyltransferase"/>
    <property type="match status" value="1"/>
</dbReference>
<keyword evidence="2 8" id="KW-0808">Transferase</keyword>
<evidence type="ECO:0000259" key="9">
    <source>
        <dbReference type="Pfam" id="PF00814"/>
    </source>
</evidence>
<keyword evidence="1 8" id="KW-0963">Cytoplasm</keyword>
<sequence>MQPAAVNWLAGPLLTFPIRMHSPVILAIESSCDDTSAAVMAGGEILANVVATQQVHEQYGGVVPELASRAHQQHLIPVVQEALRRAKVDKSALDAVAFTQGPGLLGSLLVGSMFAKTFAQALDKPLIAVNHMRAHILAHFIRAPRPAFPFLCLTVSGGHTQLVIVRSPMDMQVIGQTIDDAAGEAFDKTAKLLGLPYPGGPHLDRQAKLGNPTRFPFPVGAMPGYDFSFSGLKTSVLYFLRQQTAQNPNFVQENLADLCASIQHTIIQTLLRQFVRAAQDNGLTQLALAGGVAANSGLRAALTELAAEKGWEVFIPDFEFCTDNAGMVAMTAHFQYQAQDFASPLVSPDPRLKLT</sequence>
<comment type="similarity">
    <text evidence="8">Belongs to the KAE1 / TsaD family.</text>
</comment>
<proteinExistence type="inferred from homology"/>
<dbReference type="NCBIfam" id="TIGR03723">
    <property type="entry name" value="T6A_TsaD_YgjD"/>
    <property type="match status" value="1"/>
</dbReference>
<dbReference type="HAMAP" id="MF_01445">
    <property type="entry name" value="TsaD"/>
    <property type="match status" value="1"/>
</dbReference>
<name>A0A2M9AQN5_9BACT</name>
<evidence type="ECO:0000256" key="7">
    <source>
        <dbReference type="ARBA" id="ARBA00048117"/>
    </source>
</evidence>
<evidence type="ECO:0000256" key="2">
    <source>
        <dbReference type="ARBA" id="ARBA00022679"/>
    </source>
</evidence>
<evidence type="ECO:0000256" key="5">
    <source>
        <dbReference type="ARBA" id="ARBA00023004"/>
    </source>
</evidence>
<dbReference type="Proteomes" id="UP000228535">
    <property type="component" value="Unassembled WGS sequence"/>
</dbReference>
<dbReference type="GO" id="GO:0005506">
    <property type="term" value="F:iron ion binding"/>
    <property type="evidence" value="ECO:0007669"/>
    <property type="project" value="UniProtKB-UniRule"/>
</dbReference>
<feature type="domain" description="Gcp-like" evidence="9">
    <location>
        <begin position="44"/>
        <end position="329"/>
    </location>
</feature>
<dbReference type="EC" id="2.3.1.234" evidence="8"/>
<dbReference type="InterPro" id="IPR043129">
    <property type="entry name" value="ATPase_NBD"/>
</dbReference>
<dbReference type="PANTHER" id="PTHR11735">
    <property type="entry name" value="TRNA N6-ADENOSINE THREONYLCARBAMOYLTRANSFERASE"/>
    <property type="match status" value="1"/>
</dbReference>
<keyword evidence="4 8" id="KW-0479">Metal-binding</keyword>
<dbReference type="SUPFAM" id="SSF53067">
    <property type="entry name" value="Actin-like ATPase domain"/>
    <property type="match status" value="2"/>
</dbReference>
<evidence type="ECO:0000256" key="3">
    <source>
        <dbReference type="ARBA" id="ARBA00022694"/>
    </source>
</evidence>
<feature type="binding site" evidence="8">
    <location>
        <position position="135"/>
    </location>
    <ligand>
        <name>Fe cation</name>
        <dbReference type="ChEBI" id="CHEBI:24875"/>
    </ligand>
</feature>
<accession>A0A2M9AQN5</accession>
<comment type="subcellular location">
    <subcellularLocation>
        <location evidence="8">Cytoplasm</location>
    </subcellularLocation>
</comment>
<dbReference type="InterPro" id="IPR000905">
    <property type="entry name" value="Gcp-like_dom"/>
</dbReference>
<dbReference type="InterPro" id="IPR017860">
    <property type="entry name" value="Peptidase_M22_CS"/>
</dbReference>
<dbReference type="GO" id="GO:0002949">
    <property type="term" value="P:tRNA threonylcarbamoyladenosine modification"/>
    <property type="evidence" value="ECO:0007669"/>
    <property type="project" value="UniProtKB-UniRule"/>
</dbReference>
<gene>
    <name evidence="8" type="primary">tsaD</name>
    <name evidence="10" type="ORF">CLV45_4706</name>
</gene>
<dbReference type="CDD" id="cd24133">
    <property type="entry name" value="ASKHA_NBD_TsaD_bac"/>
    <property type="match status" value="1"/>
</dbReference>
<organism evidence="10 11">
    <name type="scientific">Hymenobacter chitinivorans DSM 11115</name>
    <dbReference type="NCBI Taxonomy" id="1121954"/>
    <lineage>
        <taxon>Bacteria</taxon>
        <taxon>Pseudomonadati</taxon>
        <taxon>Bacteroidota</taxon>
        <taxon>Cytophagia</taxon>
        <taxon>Cytophagales</taxon>
        <taxon>Hymenobacteraceae</taxon>
        <taxon>Hymenobacter</taxon>
    </lineage>
</organism>